<evidence type="ECO:0000256" key="8">
    <source>
        <dbReference type="PROSITE-ProRule" id="PRU00284"/>
    </source>
</evidence>
<evidence type="ECO:0000256" key="7">
    <source>
        <dbReference type="ARBA" id="ARBA00029447"/>
    </source>
</evidence>
<dbReference type="AlphaFoldDB" id="A0A0H4IE75"/>
<gene>
    <name evidence="11" type="ORF">ABA45_13265</name>
</gene>
<feature type="transmembrane region" description="Helical" evidence="9">
    <location>
        <begin position="12"/>
        <end position="32"/>
    </location>
</feature>
<dbReference type="PANTHER" id="PTHR32089:SF120">
    <property type="entry name" value="METHYL-ACCEPTING CHEMOTAXIS PROTEIN TLPQ"/>
    <property type="match status" value="1"/>
</dbReference>
<dbReference type="Proteomes" id="UP000036406">
    <property type="component" value="Chromosome"/>
</dbReference>
<proteinExistence type="inferred from homology"/>
<keyword evidence="6 8" id="KW-0807">Transducer</keyword>
<keyword evidence="5 9" id="KW-0472">Membrane</keyword>
<feature type="domain" description="Methyl-accepting transducer" evidence="10">
    <location>
        <begin position="102"/>
        <end position="338"/>
    </location>
</feature>
<evidence type="ECO:0000256" key="9">
    <source>
        <dbReference type="SAM" id="Phobius"/>
    </source>
</evidence>
<comment type="similarity">
    <text evidence="7">Belongs to the methyl-accepting chemotaxis (MCP) protein family.</text>
</comment>
<evidence type="ECO:0000256" key="5">
    <source>
        <dbReference type="ARBA" id="ARBA00023136"/>
    </source>
</evidence>
<evidence type="ECO:0000256" key="4">
    <source>
        <dbReference type="ARBA" id="ARBA00022989"/>
    </source>
</evidence>
<dbReference type="SMART" id="SM00283">
    <property type="entry name" value="MA"/>
    <property type="match status" value="1"/>
</dbReference>
<dbReference type="Pfam" id="PF00015">
    <property type="entry name" value="MCPsignal"/>
    <property type="match status" value="1"/>
</dbReference>
<protein>
    <submittedName>
        <fullName evidence="11">Chemotaxis protein</fullName>
    </submittedName>
</protein>
<dbReference type="RefSeq" id="WP_048386831.1">
    <property type="nucleotide sequence ID" value="NZ_CP011494.1"/>
</dbReference>
<evidence type="ECO:0000256" key="2">
    <source>
        <dbReference type="ARBA" id="ARBA00022500"/>
    </source>
</evidence>
<evidence type="ECO:0000259" key="10">
    <source>
        <dbReference type="PROSITE" id="PS50111"/>
    </source>
</evidence>
<keyword evidence="2" id="KW-0145">Chemotaxis</keyword>
<dbReference type="EMBL" id="CP011494">
    <property type="protein sequence ID" value="AKO53267.1"/>
    <property type="molecule type" value="Genomic_DNA"/>
</dbReference>
<keyword evidence="12" id="KW-1185">Reference proteome</keyword>
<keyword evidence="3 9" id="KW-0812">Transmembrane</keyword>
<dbReference type="GO" id="GO:0016020">
    <property type="term" value="C:membrane"/>
    <property type="evidence" value="ECO:0007669"/>
    <property type="project" value="UniProtKB-SubCell"/>
</dbReference>
<dbReference type="GO" id="GO:0007165">
    <property type="term" value="P:signal transduction"/>
    <property type="evidence" value="ECO:0007669"/>
    <property type="project" value="UniProtKB-KW"/>
</dbReference>
<evidence type="ECO:0000256" key="3">
    <source>
        <dbReference type="ARBA" id="ARBA00022692"/>
    </source>
</evidence>
<dbReference type="InterPro" id="IPR004089">
    <property type="entry name" value="MCPsignal_dom"/>
</dbReference>
<evidence type="ECO:0000256" key="1">
    <source>
        <dbReference type="ARBA" id="ARBA00004370"/>
    </source>
</evidence>
<evidence type="ECO:0000313" key="12">
    <source>
        <dbReference type="Proteomes" id="UP000036406"/>
    </source>
</evidence>
<organism evidence="11 12">
    <name type="scientific">Marinobacter psychrophilus</name>
    <dbReference type="NCBI Taxonomy" id="330734"/>
    <lineage>
        <taxon>Bacteria</taxon>
        <taxon>Pseudomonadati</taxon>
        <taxon>Pseudomonadota</taxon>
        <taxon>Gammaproteobacteria</taxon>
        <taxon>Pseudomonadales</taxon>
        <taxon>Marinobacteraceae</taxon>
        <taxon>Marinobacter</taxon>
    </lineage>
</organism>
<dbReference type="KEGG" id="mpq:ABA45_13265"/>
<keyword evidence="4 9" id="KW-1133">Transmembrane helix</keyword>
<dbReference type="PROSITE" id="PS50111">
    <property type="entry name" value="CHEMOTAXIS_TRANSDUC_2"/>
    <property type="match status" value="1"/>
</dbReference>
<dbReference type="PATRIC" id="fig|330734.3.peg.2778"/>
<dbReference type="SUPFAM" id="SSF58104">
    <property type="entry name" value="Methyl-accepting chemotaxis protein (MCP) signaling domain"/>
    <property type="match status" value="1"/>
</dbReference>
<dbReference type="Gene3D" id="1.10.287.950">
    <property type="entry name" value="Methyl-accepting chemotaxis protein"/>
    <property type="match status" value="1"/>
</dbReference>
<reference evidence="11 12" key="1">
    <citation type="submission" date="2015-05" db="EMBL/GenBank/DDBJ databases">
        <title>Complete genome of Marinobacter psychrophilus strain 20041T isolated from sea-ice of the Canadian Basin.</title>
        <authorList>
            <person name="Song L."/>
            <person name="Ren L."/>
            <person name="Yu Y."/>
            <person name="Wang X."/>
        </authorList>
    </citation>
    <scope>NUCLEOTIDE SEQUENCE [LARGE SCALE GENOMIC DNA]</scope>
    <source>
        <strain evidence="11 12">20041</strain>
    </source>
</reference>
<comment type="subcellular location">
    <subcellularLocation>
        <location evidence="1">Membrane</location>
    </subcellularLocation>
</comment>
<accession>A0A0H4IE75</accession>
<dbReference type="STRING" id="330734.ABA45_13265"/>
<sequence length="550" mass="59060">MVFVDKATKGWGLVMVLATLVGGALVAAVTALDLVSVLTGLAVGLGVASFFIAWRILAPAQRSLIHLSQGQLAPGHPLASLCAQLLSDAKAGRALLENLRHSANTNAISAAEVSYAADQLKLRLDRQVKETARLAEFAGEITGATQASTLQANDAAALAQQASSASQDGRQALVQVIERIRNVHRQSDENLIRIQHLNEKSNRIQGVTNTIQGIAEQTNLLALNAAIEAARAGDQGRGFAVVADEVRQLASRTAEATADVAATLGEIREDTAQIVTGIEALTVSIEQGVASVESVGTQLDGIREQSDQLQQQVSQIASIDRDNEHNLQQIFTVIETVRDDITESDVSVASLAKQATRLMEIAETTNAVFALNSETSYHRPFFQHASVGAAQVADVLTKALRDNKLSAAALFDRNRQPVANTNPPKYTSGFDRFTDQALPVIQEAVKGANKQIVYAITTAPDGYVPTHNREFAHASTGNAATDLARSRSKRLFNDRTGIRCGSHTQEMLLQTYRRDTGEIMHDLSVPIYIDGKHWGGFRIGYHPQSASNAV</sequence>
<dbReference type="PANTHER" id="PTHR32089">
    <property type="entry name" value="METHYL-ACCEPTING CHEMOTAXIS PROTEIN MCPB"/>
    <property type="match status" value="1"/>
</dbReference>
<feature type="transmembrane region" description="Helical" evidence="9">
    <location>
        <begin position="38"/>
        <end position="57"/>
    </location>
</feature>
<name>A0A0H4IE75_9GAMM</name>
<evidence type="ECO:0000256" key="6">
    <source>
        <dbReference type="ARBA" id="ARBA00023224"/>
    </source>
</evidence>
<dbReference type="GO" id="GO:0006935">
    <property type="term" value="P:chemotaxis"/>
    <property type="evidence" value="ECO:0007669"/>
    <property type="project" value="UniProtKB-KW"/>
</dbReference>
<evidence type="ECO:0000313" key="11">
    <source>
        <dbReference type="EMBL" id="AKO53267.1"/>
    </source>
</evidence>